<name>A0AA35RGE7_GEOBA</name>
<protein>
    <recommendedName>
        <fullName evidence="2">VWFA domain-containing protein</fullName>
    </recommendedName>
</protein>
<evidence type="ECO:0000259" key="2">
    <source>
        <dbReference type="SMART" id="SM00327"/>
    </source>
</evidence>
<keyword evidence="4" id="KW-1185">Reference proteome</keyword>
<dbReference type="PANTHER" id="PTHR39338:SF6">
    <property type="entry name" value="BLL5662 PROTEIN"/>
    <property type="match status" value="1"/>
</dbReference>
<accession>A0AA35RGE7</accession>
<dbReference type="Pfam" id="PF05762">
    <property type="entry name" value="VWA_CoxE"/>
    <property type="match status" value="1"/>
</dbReference>
<dbReference type="Proteomes" id="UP001174909">
    <property type="component" value="Unassembled WGS sequence"/>
</dbReference>
<sequence>MIEELQWNLGRRRTRRWGRGDGRHLDLRRALRSSLRYGGEPMVLPTKRRKTTPRRLVLICDVSGSMERYTRILLQFIHTLYGGLDNRVEAFLFATRLTRVTGHLDYRDIDRAVGEVSKAVPDWSGGTRIGDILKTFNFRWARRVLGWGSVVLVISDGWDRGEPDLFGREMARLQRSSHRLIWLNPLAGAENYEPLTRGMRAAMPYIDDLLPIHNLASLEDLARHLNTLPGSRPERRQRIVPPEIEDDVPAPARVRGSSRHRTANPTFRHPLWGRDG</sequence>
<dbReference type="SUPFAM" id="SSF53300">
    <property type="entry name" value="vWA-like"/>
    <property type="match status" value="1"/>
</dbReference>
<reference evidence="3" key="1">
    <citation type="submission" date="2023-03" db="EMBL/GenBank/DDBJ databases">
        <authorList>
            <person name="Steffen K."/>
            <person name="Cardenas P."/>
        </authorList>
    </citation>
    <scope>NUCLEOTIDE SEQUENCE</scope>
</reference>
<evidence type="ECO:0000313" key="3">
    <source>
        <dbReference type="EMBL" id="CAI8010729.1"/>
    </source>
</evidence>
<dbReference type="InterPro" id="IPR036465">
    <property type="entry name" value="vWFA_dom_sf"/>
</dbReference>
<dbReference type="CDD" id="cd00198">
    <property type="entry name" value="vWFA"/>
    <property type="match status" value="1"/>
</dbReference>
<dbReference type="InterPro" id="IPR008912">
    <property type="entry name" value="Uncharacterised_CoxE"/>
</dbReference>
<dbReference type="EMBL" id="CASHTH010001060">
    <property type="protein sequence ID" value="CAI8010729.1"/>
    <property type="molecule type" value="Genomic_DNA"/>
</dbReference>
<comment type="caution">
    <text evidence="3">The sequence shown here is derived from an EMBL/GenBank/DDBJ whole genome shotgun (WGS) entry which is preliminary data.</text>
</comment>
<dbReference type="InterPro" id="IPR002035">
    <property type="entry name" value="VWF_A"/>
</dbReference>
<evidence type="ECO:0000256" key="1">
    <source>
        <dbReference type="SAM" id="MobiDB-lite"/>
    </source>
</evidence>
<dbReference type="Gene3D" id="3.40.50.410">
    <property type="entry name" value="von Willebrand factor, type A domain"/>
    <property type="match status" value="1"/>
</dbReference>
<proteinExistence type="predicted"/>
<dbReference type="AlphaFoldDB" id="A0AA35RGE7"/>
<evidence type="ECO:0000313" key="4">
    <source>
        <dbReference type="Proteomes" id="UP001174909"/>
    </source>
</evidence>
<dbReference type="SMART" id="SM00327">
    <property type="entry name" value="VWA"/>
    <property type="match status" value="1"/>
</dbReference>
<dbReference type="PANTHER" id="PTHR39338">
    <property type="entry name" value="BLL5662 PROTEIN-RELATED"/>
    <property type="match status" value="1"/>
</dbReference>
<feature type="domain" description="VWFA" evidence="2">
    <location>
        <begin position="53"/>
        <end position="233"/>
    </location>
</feature>
<organism evidence="3 4">
    <name type="scientific">Geodia barretti</name>
    <name type="common">Barrett's horny sponge</name>
    <dbReference type="NCBI Taxonomy" id="519541"/>
    <lineage>
        <taxon>Eukaryota</taxon>
        <taxon>Metazoa</taxon>
        <taxon>Porifera</taxon>
        <taxon>Demospongiae</taxon>
        <taxon>Heteroscleromorpha</taxon>
        <taxon>Tetractinellida</taxon>
        <taxon>Astrophorina</taxon>
        <taxon>Geodiidae</taxon>
        <taxon>Geodia</taxon>
    </lineage>
</organism>
<feature type="region of interest" description="Disordered" evidence="1">
    <location>
        <begin position="248"/>
        <end position="276"/>
    </location>
</feature>
<gene>
    <name evidence="3" type="ORF">GBAR_LOCUS7038</name>
</gene>